<reference evidence="4 5" key="1">
    <citation type="submission" date="2017-11" db="EMBL/GenBank/DDBJ databases">
        <authorList>
            <person name="Founou R.C."/>
            <person name="Founou L."/>
            <person name="Allam M."/>
            <person name="Ismail A."/>
            <person name="Essack S.Y."/>
        </authorList>
    </citation>
    <scope>NUCLEOTIDE SEQUENCE [LARGE SCALE GENOMIC DNA]</scope>
    <source>
        <strain evidence="4 5">G703N2B1</strain>
    </source>
</reference>
<keyword evidence="4" id="KW-0032">Aminotransferase</keyword>
<accession>A0A7Z1SB04</accession>
<organism evidence="4 5">
    <name type="scientific">Staphylococcus aureus</name>
    <dbReference type="NCBI Taxonomy" id="1280"/>
    <lineage>
        <taxon>Bacteria</taxon>
        <taxon>Bacillati</taxon>
        <taxon>Bacillota</taxon>
        <taxon>Bacilli</taxon>
        <taxon>Bacillales</taxon>
        <taxon>Staphylococcaceae</taxon>
        <taxon>Staphylococcus</taxon>
    </lineage>
</organism>
<proteinExistence type="predicted"/>
<dbReference type="EMBL" id="PGWZ01000471">
    <property type="protein sequence ID" value="PPJ71500.1"/>
    <property type="molecule type" value="Genomic_DNA"/>
</dbReference>
<dbReference type="InterPro" id="IPR000192">
    <property type="entry name" value="Aminotrans_V_dom"/>
</dbReference>
<dbReference type="Gene3D" id="3.40.640.10">
    <property type="entry name" value="Type I PLP-dependent aspartate aminotransferase-like (Major domain)"/>
    <property type="match status" value="1"/>
</dbReference>
<keyword evidence="4" id="KW-0808">Transferase</keyword>
<comment type="cofactor">
    <cofactor evidence="1">
        <name>pyridoxal 5'-phosphate</name>
        <dbReference type="ChEBI" id="CHEBI:597326"/>
    </cofactor>
</comment>
<dbReference type="AlphaFoldDB" id="A0A7Z1SB04"/>
<dbReference type="InterPro" id="IPR015421">
    <property type="entry name" value="PyrdxlP-dep_Trfase_major"/>
</dbReference>
<feature type="non-terminal residue" evidence="4">
    <location>
        <position position="154"/>
    </location>
</feature>
<gene>
    <name evidence="4" type="ORF">CV021_12935</name>
</gene>
<dbReference type="Proteomes" id="UP000238775">
    <property type="component" value="Unassembled WGS sequence"/>
</dbReference>
<name>A0A7Z1SB04_STAAU</name>
<protein>
    <submittedName>
        <fullName evidence="4">Aminotransferase</fullName>
    </submittedName>
</protein>
<evidence type="ECO:0000256" key="1">
    <source>
        <dbReference type="ARBA" id="ARBA00001933"/>
    </source>
</evidence>
<dbReference type="SUPFAM" id="SSF53383">
    <property type="entry name" value="PLP-dependent transferases"/>
    <property type="match status" value="1"/>
</dbReference>
<dbReference type="Pfam" id="PF00266">
    <property type="entry name" value="Aminotran_5"/>
    <property type="match status" value="1"/>
</dbReference>
<evidence type="ECO:0000256" key="2">
    <source>
        <dbReference type="ARBA" id="ARBA00022898"/>
    </source>
</evidence>
<comment type="caution">
    <text evidence="4">The sequence shown here is derived from an EMBL/GenBank/DDBJ whole genome shotgun (WGS) entry which is preliminary data.</text>
</comment>
<dbReference type="GO" id="GO:0019265">
    <property type="term" value="P:glycine biosynthetic process, by transamination of glyoxylate"/>
    <property type="evidence" value="ECO:0007669"/>
    <property type="project" value="TreeGrafter"/>
</dbReference>
<keyword evidence="2" id="KW-0663">Pyridoxal phosphate</keyword>
<dbReference type="RefSeq" id="WP_154700685.1">
    <property type="nucleotide sequence ID" value="NZ_PGWZ01000471.1"/>
</dbReference>
<dbReference type="GO" id="GO:0004760">
    <property type="term" value="F:L-serine-pyruvate transaminase activity"/>
    <property type="evidence" value="ECO:0007669"/>
    <property type="project" value="TreeGrafter"/>
</dbReference>
<evidence type="ECO:0000313" key="4">
    <source>
        <dbReference type="EMBL" id="PPJ71500.1"/>
    </source>
</evidence>
<dbReference type="InterPro" id="IPR015424">
    <property type="entry name" value="PyrdxlP-dep_Trfase"/>
</dbReference>
<dbReference type="GO" id="GO:0008453">
    <property type="term" value="F:alanine-glyoxylate transaminase activity"/>
    <property type="evidence" value="ECO:0007669"/>
    <property type="project" value="TreeGrafter"/>
</dbReference>
<sequence>MQYYQPLLLTPGPTPVPEQILSAVQLPMVGHRSTDFEEIASEAFKGLKPVFGSKNEVLILTSSGTSVLEASMLNIANPDDHIVIIVSGAFGNRFKQIAQTYYNHVHVYDVNWGEAVIVDDFITYLKQLNVPVTAVFTQFCETSTGVIHPVHQLG</sequence>
<evidence type="ECO:0000259" key="3">
    <source>
        <dbReference type="Pfam" id="PF00266"/>
    </source>
</evidence>
<dbReference type="PANTHER" id="PTHR21152:SF40">
    <property type="entry name" value="ALANINE--GLYOXYLATE AMINOTRANSFERASE"/>
    <property type="match status" value="1"/>
</dbReference>
<feature type="domain" description="Aminotransferase class V" evidence="3">
    <location>
        <begin position="28"/>
        <end position="154"/>
    </location>
</feature>
<evidence type="ECO:0000313" key="5">
    <source>
        <dbReference type="Proteomes" id="UP000238775"/>
    </source>
</evidence>
<dbReference type="PANTHER" id="PTHR21152">
    <property type="entry name" value="AMINOTRANSFERASE CLASS V"/>
    <property type="match status" value="1"/>
</dbReference>